<evidence type="ECO:0000313" key="1">
    <source>
        <dbReference type="EMBL" id="PNX60228.1"/>
    </source>
</evidence>
<gene>
    <name evidence="1" type="ORF">L195_g060083</name>
</gene>
<dbReference type="AlphaFoldDB" id="A0A2K3K1R9"/>
<reference evidence="1 2" key="1">
    <citation type="journal article" date="2014" name="Am. J. Bot.">
        <title>Genome assembly and annotation for red clover (Trifolium pratense; Fabaceae).</title>
        <authorList>
            <person name="Istvanek J."/>
            <person name="Jaros M."/>
            <person name="Krenek A."/>
            <person name="Repkova J."/>
        </authorList>
    </citation>
    <scope>NUCLEOTIDE SEQUENCE [LARGE SCALE GENOMIC DNA]</scope>
    <source>
        <strain evidence="2">cv. Tatra</strain>
        <tissue evidence="1">Young leaves</tissue>
    </source>
</reference>
<proteinExistence type="predicted"/>
<dbReference type="Proteomes" id="UP000236291">
    <property type="component" value="Unassembled WGS sequence"/>
</dbReference>
<evidence type="ECO:0000313" key="2">
    <source>
        <dbReference type="Proteomes" id="UP000236291"/>
    </source>
</evidence>
<feature type="non-terminal residue" evidence="1">
    <location>
        <position position="45"/>
    </location>
</feature>
<accession>A0A2K3K1R9</accession>
<reference evidence="1 2" key="2">
    <citation type="journal article" date="2017" name="Front. Plant Sci.">
        <title>Gene Classification and Mining of Molecular Markers Useful in Red Clover (Trifolium pratense) Breeding.</title>
        <authorList>
            <person name="Istvanek J."/>
            <person name="Dluhosova J."/>
            <person name="Dluhos P."/>
            <person name="Patkova L."/>
            <person name="Nedelnik J."/>
            <person name="Repkova J."/>
        </authorList>
    </citation>
    <scope>NUCLEOTIDE SEQUENCE [LARGE SCALE GENOMIC DNA]</scope>
    <source>
        <strain evidence="2">cv. Tatra</strain>
        <tissue evidence="1">Young leaves</tissue>
    </source>
</reference>
<organism evidence="1 2">
    <name type="scientific">Trifolium pratense</name>
    <name type="common">Red clover</name>
    <dbReference type="NCBI Taxonomy" id="57577"/>
    <lineage>
        <taxon>Eukaryota</taxon>
        <taxon>Viridiplantae</taxon>
        <taxon>Streptophyta</taxon>
        <taxon>Embryophyta</taxon>
        <taxon>Tracheophyta</taxon>
        <taxon>Spermatophyta</taxon>
        <taxon>Magnoliopsida</taxon>
        <taxon>eudicotyledons</taxon>
        <taxon>Gunneridae</taxon>
        <taxon>Pentapetalae</taxon>
        <taxon>rosids</taxon>
        <taxon>fabids</taxon>
        <taxon>Fabales</taxon>
        <taxon>Fabaceae</taxon>
        <taxon>Papilionoideae</taxon>
        <taxon>50 kb inversion clade</taxon>
        <taxon>NPAAA clade</taxon>
        <taxon>Hologalegina</taxon>
        <taxon>IRL clade</taxon>
        <taxon>Trifolieae</taxon>
        <taxon>Trifolium</taxon>
    </lineage>
</organism>
<dbReference type="EMBL" id="ASHM01135734">
    <property type="protein sequence ID" value="PNX60228.1"/>
    <property type="molecule type" value="Genomic_DNA"/>
</dbReference>
<sequence length="45" mass="5173">MIDEQLEIMKSNPHLVYFVTAPYDHRADITEMDAVALDVEEPPVE</sequence>
<protein>
    <submittedName>
        <fullName evidence="1">Uncharacterized protein</fullName>
    </submittedName>
</protein>
<name>A0A2K3K1R9_TRIPR</name>
<comment type="caution">
    <text evidence="1">The sequence shown here is derived from an EMBL/GenBank/DDBJ whole genome shotgun (WGS) entry which is preliminary data.</text>
</comment>